<gene>
    <name evidence="3" type="ordered locus">Igni_0370</name>
</gene>
<dbReference type="eggNOG" id="arCOG03511">
    <property type="taxonomic scope" value="Archaea"/>
</dbReference>
<dbReference type="EMBL" id="CP000816">
    <property type="protein sequence ID" value="ABU81553.1"/>
    <property type="molecule type" value="Genomic_DNA"/>
</dbReference>
<organism evidence="3 4">
    <name type="scientific">Ignicoccus hospitalis (strain KIN4/I / DSM 18386 / JCM 14125)</name>
    <dbReference type="NCBI Taxonomy" id="453591"/>
    <lineage>
        <taxon>Archaea</taxon>
        <taxon>Thermoproteota</taxon>
        <taxon>Thermoprotei</taxon>
        <taxon>Desulfurococcales</taxon>
        <taxon>Desulfurococcaceae</taxon>
        <taxon>Ignicoccus</taxon>
    </lineage>
</organism>
<keyword evidence="1" id="KW-0812">Transmembrane</keyword>
<evidence type="ECO:0000313" key="4">
    <source>
        <dbReference type="Proteomes" id="UP000000262"/>
    </source>
</evidence>
<proteinExistence type="predicted"/>
<keyword evidence="1" id="KW-1133">Transmembrane helix</keyword>
<dbReference type="RefSeq" id="WP_011998405.1">
    <property type="nucleotide sequence ID" value="NC_009776.1"/>
</dbReference>
<dbReference type="STRING" id="453591.Igni_0370"/>
<keyword evidence="1" id="KW-0472">Membrane</keyword>
<dbReference type="HOGENOM" id="CLU_258336_0_0_2"/>
<reference evidence="3 4" key="1">
    <citation type="journal article" date="2008" name="Genome Biol.">
        <title>A genomic analysis of the archaeal system Ignicoccus hospitalis-Nanoarchaeum equitans.</title>
        <authorList>
            <person name="Podar M."/>
            <person name="Anderson I."/>
            <person name="Makarova K.S."/>
            <person name="Elkins J.G."/>
            <person name="Ivanova N."/>
            <person name="Wall M.A."/>
            <person name="Lykidis A."/>
            <person name="Mavromatis K."/>
            <person name="Sun H."/>
            <person name="Hudson M.E."/>
            <person name="Chen W."/>
            <person name="Deciu C."/>
            <person name="Hutchison D."/>
            <person name="Eads J.R."/>
            <person name="Anderson A."/>
            <person name="Fernandes F."/>
            <person name="Szeto E."/>
            <person name="Lapidus A."/>
            <person name="Kyrpides N.C."/>
            <person name="Saier M.H.Jr."/>
            <person name="Richardson P.M."/>
            <person name="Rachel R."/>
            <person name="Huber H."/>
            <person name="Eisen J.A."/>
            <person name="Koonin E.V."/>
            <person name="Keller M."/>
            <person name="Stetter K.O."/>
        </authorList>
    </citation>
    <scope>NUCLEOTIDE SEQUENCE [LARGE SCALE GENOMIC DNA]</scope>
    <source>
        <strain evidence="4">KIN4/I / DSM 18386 / JCM 14125</strain>
    </source>
</reference>
<dbReference type="KEGG" id="iho:Igni_0370"/>
<feature type="transmembrane region" description="Helical" evidence="1">
    <location>
        <begin position="12"/>
        <end position="33"/>
    </location>
</feature>
<evidence type="ECO:0000313" key="3">
    <source>
        <dbReference type="EMBL" id="ABU81553.1"/>
    </source>
</evidence>
<protein>
    <recommendedName>
        <fullName evidence="2">DUF2341 domain-containing protein</fullName>
    </recommendedName>
</protein>
<keyword evidence="4" id="KW-1185">Reference proteome</keyword>
<feature type="domain" description="DUF2341" evidence="2">
    <location>
        <begin position="484"/>
        <end position="545"/>
    </location>
</feature>
<dbReference type="Proteomes" id="UP000000262">
    <property type="component" value="Chromosome"/>
</dbReference>
<accession>A8A9F1</accession>
<dbReference type="Pfam" id="PF10102">
    <property type="entry name" value="DUF2341"/>
    <property type="match status" value="1"/>
</dbReference>
<evidence type="ECO:0000259" key="2">
    <source>
        <dbReference type="Pfam" id="PF10102"/>
    </source>
</evidence>
<sequence>MTEVKKGGVAGLIALIVIVSILLAAVVLMVNVLSKQVAISEKTVQAVQRQQLATSVAQSLSACYVFIKKDPWAEGPVLVIKTNDIPAFCQYVKAIQVYMSSGTSNVSKIYTKDKWISSNTKVTSACQHNYEPIYKEFGTLKIPAALVINLGEGDKVYSVRMLIEGVGWKEVDDCLKTTGGVLQQTTIQQTTTVFSIGPITVLAGGNVNPLQYICPPPKTVVGDNYAYQIALILNPEFSGTRNYVPTSVVIDLKDIVEKAAPASSPLRYYLDYVYLRNITVMRITSTPQVYQVSWSAGSYLPWSYTFTNLTAEKPLWRSSGVLTFNFTAPAPMRPDSLVQYSAVVCLYLGIAGQYPKGSDGTPFDGKILEHEVKFPGLAYPCASFSGYDVCYAPAANLTTTYAVNVTTASGLKFLGLQYPVDSTVRSYKITIENPNSEALFDQVIRVKLPAQLNATPITIIDELGAPVKFCYETVVGNCTSVPVQRNGPARSDGYVWVKVPYLPAGGKVTLTVLVGENGASDPREVFPVYVDFYGARVELDSYSWTWNFPGYAFTMTGVVFDDPQNKLNFVANRNSFSVVAVVRWDGAFNFADEDQLNYYIDPTWRDDSFFIRAPYVGYWLFPIAYQTDPTTGTGWMLAIYRGAPALFQITNYGYRIIPKAVAPTTLVPGKKYMIVATFNNATDKWEVYVKSLETLEGSLPPSPVLGDVLSEINQVSSGGGLASLMYELFNGNTPAFVISDASRYYDYNIDEETMAAFSGVIYNVTVYGDSFDSLQTAFQCFEAYDAAQCPPVYAYTLEPDAHGLYAYVAGAGKEKAKVYMLYWYPYRLGRPRISFPQLYDYSNSDGCLPLVGQINATIVKGLQVVKSTIYGAPLNGEPGVVTCTPLWKAAETVRAGIINAQRNGIVLNSTWLSQRVVWNFWLWPEVPRGSFYEVRVGMNGGSYGDYFGGWNIIYPYVPGAVSDGKSWLKWMLYEDVDDWHRFVTSRNGFWSNAWRSYLVEYASEPAYKLSSPDKVYYNVVKYDLSTPAVYFNIHENGPLGELFYYGTLDLSAYKLKVEYSQLLPDQVKYIGFSYADRNNATTVSKLGTDDRVYYYMFVRTLPKIPLDDYVTVEVPDVYSPKVDAPIVYVKSKGYAVINVTGPYNATLQVDVLGNLTSLQLNEYGSYATTKNPFYNYTDFMTNVTVAAFWNGELAWHNSTSGLPTVFAAKLNLPVSSADKWNAVAFNKTAELLSTNVTNYYNNLTLAVSLTDDYLITFNNMTTKVDDVKSFVIGLSNDDYGAVPPLIVIMRSYANNTSKNVDAILTWSSLTKPSELNGTSIIMINKANWHVLVNGPYCVKCS</sequence>
<dbReference type="GeneID" id="5562917"/>
<name>A8A9F1_IGNH4</name>
<dbReference type="OrthoDB" id="101984at2157"/>
<dbReference type="InterPro" id="IPR018765">
    <property type="entry name" value="DUF2341"/>
</dbReference>
<evidence type="ECO:0000256" key="1">
    <source>
        <dbReference type="SAM" id="Phobius"/>
    </source>
</evidence>